<dbReference type="GO" id="GO:0006508">
    <property type="term" value="P:proteolysis"/>
    <property type="evidence" value="ECO:0007669"/>
    <property type="project" value="UniProtKB-KW"/>
</dbReference>
<dbReference type="Pfam" id="PF00249">
    <property type="entry name" value="Myb_DNA-binding"/>
    <property type="match status" value="1"/>
</dbReference>
<feature type="domain" description="SANT" evidence="12">
    <location>
        <begin position="93"/>
        <end position="144"/>
    </location>
</feature>
<evidence type="ECO:0000313" key="14">
    <source>
        <dbReference type="EMBL" id="CAE0445724.1"/>
    </source>
</evidence>
<keyword evidence="3" id="KW-0378">Hydrolase</keyword>
<dbReference type="PROSITE" id="PS51293">
    <property type="entry name" value="SANT"/>
    <property type="match status" value="1"/>
</dbReference>
<dbReference type="EMBL" id="HBIN01020572">
    <property type="protein sequence ID" value="CAE0445724.1"/>
    <property type="molecule type" value="Transcribed_RNA"/>
</dbReference>
<evidence type="ECO:0008006" key="15">
    <source>
        <dbReference type="Google" id="ProtNLM"/>
    </source>
</evidence>
<feature type="compositionally biased region" description="Low complexity" evidence="10">
    <location>
        <begin position="214"/>
        <end position="234"/>
    </location>
</feature>
<sequence>MTSAVVAAASTKAHTVKTSSNFAESTKAKLQNKSATSAVATTTTTTSVLSKSKHSRVNSQHIQSLIGSVKKQKGSSNNNGASSSSVKKVGSGENTGRWTKTEHECFVQGLDMYGKEWKKIANMIETRTVVQIRTHAQKYFQKIAKTKFEQLGKQVPTDLMSTASNTSKLKKGSPLSLSEALSVAADVPFGAKRETASNNNKNKQFYQIAKQNSRNNNVKENSDSNNNSSKSGSGRVRKSSELTSHNINGRPFKVSKMSHSSKIMHTTDSRNTIGNKQQKLTISTSEIRKKNDEEDLEWMVSSMTGSGLLSDRGLKDRRPDSSPTGVADLGLYRTFGSSSSSSGGESESEQDVLSLYDGDSLLFEASSISIPMISSGVNVSVDPGSDEEQLVMEPEEINGNHSDSLQLDTMDKTIADWINSPEADCTLESFANMH</sequence>
<feature type="domain" description="HTH myb-type" evidence="13">
    <location>
        <begin position="90"/>
        <end position="144"/>
    </location>
</feature>
<feature type="compositionally biased region" description="Polar residues" evidence="10">
    <location>
        <begin position="57"/>
        <end position="66"/>
    </location>
</feature>
<evidence type="ECO:0000256" key="10">
    <source>
        <dbReference type="SAM" id="MobiDB-lite"/>
    </source>
</evidence>
<dbReference type="PANTHER" id="PTHR44042">
    <property type="entry name" value="DUPLICATED HOMEODOMAIN-LIKE SUPERFAMILY PROTEIN-RELATED"/>
    <property type="match status" value="1"/>
</dbReference>
<feature type="region of interest" description="Disordered" evidence="10">
    <location>
        <begin position="211"/>
        <end position="286"/>
    </location>
</feature>
<reference evidence="14" key="1">
    <citation type="submission" date="2021-01" db="EMBL/GenBank/DDBJ databases">
        <authorList>
            <person name="Corre E."/>
            <person name="Pelletier E."/>
            <person name="Niang G."/>
            <person name="Scheremetjew M."/>
            <person name="Finn R."/>
            <person name="Kale V."/>
            <person name="Holt S."/>
            <person name="Cochrane G."/>
            <person name="Meng A."/>
            <person name="Brown T."/>
            <person name="Cohen L."/>
        </authorList>
    </citation>
    <scope>NUCLEOTIDE SEQUENCE</scope>
    <source>
        <strain evidence="14">GSBS06</strain>
    </source>
</reference>
<evidence type="ECO:0000259" key="12">
    <source>
        <dbReference type="PROSITE" id="PS51293"/>
    </source>
</evidence>
<dbReference type="PROSITE" id="PS51294">
    <property type="entry name" value="HTH_MYB"/>
    <property type="match status" value="1"/>
</dbReference>
<keyword evidence="7" id="KW-0238">DNA-binding</keyword>
<dbReference type="NCBIfam" id="TIGR01557">
    <property type="entry name" value="myb_SHAQKYF"/>
    <property type="match status" value="1"/>
</dbReference>
<proteinExistence type="predicted"/>
<evidence type="ECO:0000256" key="8">
    <source>
        <dbReference type="ARBA" id="ARBA00023163"/>
    </source>
</evidence>
<gene>
    <name evidence="14" type="ORF">ASTO00021_LOCUS15728</name>
</gene>
<dbReference type="InterPro" id="IPR017884">
    <property type="entry name" value="SANT_dom"/>
</dbReference>
<keyword evidence="8" id="KW-0804">Transcription</keyword>
<dbReference type="PANTHER" id="PTHR44042:SF67">
    <property type="entry name" value="MYB-LIKE PROTEIN I"/>
    <property type="match status" value="1"/>
</dbReference>
<evidence type="ECO:0000259" key="11">
    <source>
        <dbReference type="PROSITE" id="PS50090"/>
    </source>
</evidence>
<feature type="compositionally biased region" description="Low complexity" evidence="10">
    <location>
        <begin position="1"/>
        <end position="20"/>
    </location>
</feature>
<feature type="compositionally biased region" description="Low complexity" evidence="10">
    <location>
        <begin position="336"/>
        <end position="345"/>
    </location>
</feature>
<keyword evidence="4" id="KW-0862">Zinc</keyword>
<feature type="region of interest" description="Disordered" evidence="10">
    <location>
        <begin position="307"/>
        <end position="351"/>
    </location>
</feature>
<keyword evidence="6" id="KW-0482">Metalloprotease</keyword>
<feature type="compositionally biased region" description="Low complexity" evidence="10">
    <location>
        <begin position="74"/>
        <end position="92"/>
    </location>
</feature>
<dbReference type="InterPro" id="IPR009057">
    <property type="entry name" value="Homeodomain-like_sf"/>
</dbReference>
<keyword evidence="9" id="KW-0539">Nucleus</keyword>
<feature type="compositionally biased region" description="Polar residues" evidence="10">
    <location>
        <begin position="257"/>
        <end position="285"/>
    </location>
</feature>
<keyword evidence="1" id="KW-0645">Protease</keyword>
<evidence type="ECO:0000256" key="6">
    <source>
        <dbReference type="ARBA" id="ARBA00023049"/>
    </source>
</evidence>
<keyword evidence="2" id="KW-0479">Metal-binding</keyword>
<evidence type="ECO:0000256" key="5">
    <source>
        <dbReference type="ARBA" id="ARBA00023015"/>
    </source>
</evidence>
<dbReference type="InterPro" id="IPR006447">
    <property type="entry name" value="Myb_dom_plants"/>
</dbReference>
<evidence type="ECO:0000256" key="3">
    <source>
        <dbReference type="ARBA" id="ARBA00022801"/>
    </source>
</evidence>
<evidence type="ECO:0000256" key="2">
    <source>
        <dbReference type="ARBA" id="ARBA00022723"/>
    </source>
</evidence>
<evidence type="ECO:0000256" key="4">
    <source>
        <dbReference type="ARBA" id="ARBA00022833"/>
    </source>
</evidence>
<dbReference type="SMART" id="SM00717">
    <property type="entry name" value="SANT"/>
    <property type="match status" value="1"/>
</dbReference>
<protein>
    <recommendedName>
        <fullName evidence="15">HTH myb-type domain-containing protein</fullName>
    </recommendedName>
</protein>
<dbReference type="AlphaFoldDB" id="A0A7S3V1E9"/>
<name>A0A7S3V1E9_9STRA</name>
<evidence type="ECO:0000256" key="7">
    <source>
        <dbReference type="ARBA" id="ARBA00023125"/>
    </source>
</evidence>
<dbReference type="InterPro" id="IPR017930">
    <property type="entry name" value="Myb_dom"/>
</dbReference>
<dbReference type="InterPro" id="IPR001005">
    <property type="entry name" value="SANT/Myb"/>
</dbReference>
<evidence type="ECO:0000259" key="13">
    <source>
        <dbReference type="PROSITE" id="PS51294"/>
    </source>
</evidence>
<evidence type="ECO:0000256" key="9">
    <source>
        <dbReference type="ARBA" id="ARBA00023242"/>
    </source>
</evidence>
<feature type="compositionally biased region" description="Polar residues" evidence="10">
    <location>
        <begin position="21"/>
        <end position="33"/>
    </location>
</feature>
<organism evidence="14">
    <name type="scientific">Aplanochytrium stocchinoi</name>
    <dbReference type="NCBI Taxonomy" id="215587"/>
    <lineage>
        <taxon>Eukaryota</taxon>
        <taxon>Sar</taxon>
        <taxon>Stramenopiles</taxon>
        <taxon>Bigyra</taxon>
        <taxon>Labyrinthulomycetes</taxon>
        <taxon>Thraustochytrida</taxon>
        <taxon>Thraustochytriidae</taxon>
        <taxon>Aplanochytrium</taxon>
    </lineage>
</organism>
<keyword evidence="5" id="KW-0805">Transcription regulation</keyword>
<dbReference type="GO" id="GO:0046872">
    <property type="term" value="F:metal ion binding"/>
    <property type="evidence" value="ECO:0007669"/>
    <property type="project" value="UniProtKB-KW"/>
</dbReference>
<accession>A0A7S3V1E9</accession>
<dbReference type="CDD" id="cd00167">
    <property type="entry name" value="SANT"/>
    <property type="match status" value="1"/>
</dbReference>
<dbReference type="GO" id="GO:0008237">
    <property type="term" value="F:metallopeptidase activity"/>
    <property type="evidence" value="ECO:0007669"/>
    <property type="project" value="UniProtKB-KW"/>
</dbReference>
<feature type="domain" description="Myb-like" evidence="11">
    <location>
        <begin position="90"/>
        <end position="140"/>
    </location>
</feature>
<dbReference type="FunFam" id="1.10.10.60:FF:000151">
    <property type="entry name" value="histone H2A deubiquitinase MYSM1 isoform X2"/>
    <property type="match status" value="1"/>
</dbReference>
<dbReference type="PROSITE" id="PS50090">
    <property type="entry name" value="MYB_LIKE"/>
    <property type="match status" value="1"/>
</dbReference>
<feature type="compositionally biased region" description="Low complexity" evidence="10">
    <location>
        <begin position="34"/>
        <end position="48"/>
    </location>
</feature>
<dbReference type="Gene3D" id="1.10.10.60">
    <property type="entry name" value="Homeodomain-like"/>
    <property type="match status" value="1"/>
</dbReference>
<evidence type="ECO:0000256" key="1">
    <source>
        <dbReference type="ARBA" id="ARBA00022670"/>
    </source>
</evidence>
<dbReference type="SUPFAM" id="SSF46689">
    <property type="entry name" value="Homeodomain-like"/>
    <property type="match status" value="1"/>
</dbReference>
<feature type="region of interest" description="Disordered" evidence="10">
    <location>
        <begin position="1"/>
        <end position="95"/>
    </location>
</feature>
<dbReference type="GO" id="GO:0003677">
    <property type="term" value="F:DNA binding"/>
    <property type="evidence" value="ECO:0007669"/>
    <property type="project" value="UniProtKB-KW"/>
</dbReference>